<evidence type="ECO:0000256" key="2">
    <source>
        <dbReference type="ARBA" id="ARBA00005866"/>
    </source>
</evidence>
<sequence length="303" mass="33951">MQSIHELNARYGVGHKIHFSADLNGLVTLEIENPHATAKVALQGGHVMRWNPRHAEAPVLWLSDQARFVAGRSIRGGVPVCWPWFGPHSTDETLCPHGFARVVPWEVVEAKPEPDNTTSLVLKLSESRQVENQWPYDCELVLTINIGPVLSMALTTTNHGNVPFVIGEALHTYFQVSDIEVVRVLGLDHVEYEDKVEDYMLKRQSGDVTFNDEVDRVYLNTQSTCILEDPGLRRRIIIEKSGSNSTVVWTPWERKAAEIGDLGSHYGWRSMVCVETSNVRSNVVTVEPGSSHTLNVQYSTESL</sequence>
<dbReference type="Proteomes" id="UP000198305">
    <property type="component" value="Unassembled WGS sequence"/>
</dbReference>
<proteinExistence type="inferred from homology"/>
<dbReference type="CDD" id="cd09020">
    <property type="entry name" value="D-hex-6-P-epi_like"/>
    <property type="match status" value="1"/>
</dbReference>
<evidence type="ECO:0000313" key="7">
    <source>
        <dbReference type="Proteomes" id="UP000198305"/>
    </source>
</evidence>
<dbReference type="PIRSF" id="PIRSF016020">
    <property type="entry name" value="PHexose_mutarotase"/>
    <property type="match status" value="1"/>
</dbReference>
<dbReference type="EMBL" id="FZOA01000006">
    <property type="protein sequence ID" value="SNR90586.1"/>
    <property type="molecule type" value="Genomic_DNA"/>
</dbReference>
<keyword evidence="3 4" id="KW-0413">Isomerase</keyword>
<dbReference type="Gene3D" id="2.70.98.10">
    <property type="match status" value="1"/>
</dbReference>
<organism evidence="6 7">
    <name type="scientific">Methylobacillus rhizosphaerae</name>
    <dbReference type="NCBI Taxonomy" id="551994"/>
    <lineage>
        <taxon>Bacteria</taxon>
        <taxon>Pseudomonadati</taxon>
        <taxon>Pseudomonadota</taxon>
        <taxon>Betaproteobacteria</taxon>
        <taxon>Nitrosomonadales</taxon>
        <taxon>Methylophilaceae</taxon>
        <taxon>Methylobacillus</taxon>
    </lineage>
</organism>
<evidence type="ECO:0000313" key="6">
    <source>
        <dbReference type="EMBL" id="SNR90586.1"/>
    </source>
</evidence>
<accession>A0A239A4J3</accession>
<dbReference type="RefSeq" id="WP_089375777.1">
    <property type="nucleotide sequence ID" value="NZ_FZOA01000006.1"/>
</dbReference>
<dbReference type="EC" id="5.1.3.15" evidence="4"/>
<dbReference type="OrthoDB" id="9790727at2"/>
<dbReference type="InterPro" id="IPR008183">
    <property type="entry name" value="Aldose_1/G6P_1-epimerase"/>
</dbReference>
<evidence type="ECO:0000256" key="1">
    <source>
        <dbReference type="ARBA" id="ARBA00001096"/>
    </source>
</evidence>
<dbReference type="AlphaFoldDB" id="A0A239A4J3"/>
<dbReference type="PANTHER" id="PTHR11122">
    <property type="entry name" value="APOSPORY-ASSOCIATED PROTEIN C-RELATED"/>
    <property type="match status" value="1"/>
</dbReference>
<feature type="active site" evidence="5">
    <location>
        <position position="275"/>
    </location>
</feature>
<dbReference type="InterPro" id="IPR014718">
    <property type="entry name" value="GH-type_carb-bd"/>
</dbReference>
<name>A0A239A4J3_9PROT</name>
<gene>
    <name evidence="6" type="ORF">SAMN05192560_1695</name>
</gene>
<evidence type="ECO:0000256" key="4">
    <source>
        <dbReference type="PIRNR" id="PIRNR016020"/>
    </source>
</evidence>
<comment type="similarity">
    <text evidence="2 4">Belongs to the glucose-6-phosphate 1-epimerase family.</text>
</comment>
<dbReference type="GO" id="GO:0005975">
    <property type="term" value="P:carbohydrate metabolic process"/>
    <property type="evidence" value="ECO:0007669"/>
    <property type="project" value="InterPro"/>
</dbReference>
<dbReference type="SUPFAM" id="SSF74650">
    <property type="entry name" value="Galactose mutarotase-like"/>
    <property type="match status" value="1"/>
</dbReference>
<dbReference type="GO" id="GO:0047938">
    <property type="term" value="F:glucose-6-phosphate 1-epimerase activity"/>
    <property type="evidence" value="ECO:0007669"/>
    <property type="project" value="UniProtKB-UniRule"/>
</dbReference>
<protein>
    <recommendedName>
        <fullName evidence="4">Putative glucose-6-phosphate 1-epimerase</fullName>
        <ecNumber evidence="4">5.1.3.15</ecNumber>
    </recommendedName>
</protein>
<dbReference type="GO" id="GO:0030246">
    <property type="term" value="F:carbohydrate binding"/>
    <property type="evidence" value="ECO:0007669"/>
    <property type="project" value="UniProtKB-UniRule"/>
</dbReference>
<dbReference type="InterPro" id="IPR011013">
    <property type="entry name" value="Gal_mutarotase_sf_dom"/>
</dbReference>
<dbReference type="PANTHER" id="PTHR11122:SF13">
    <property type="entry name" value="GLUCOSE-6-PHOSPHATE 1-EPIMERASE"/>
    <property type="match status" value="1"/>
</dbReference>
<reference evidence="7" key="1">
    <citation type="submission" date="2017-06" db="EMBL/GenBank/DDBJ databases">
        <authorList>
            <person name="Varghese N."/>
            <person name="Submissions S."/>
        </authorList>
    </citation>
    <scope>NUCLEOTIDE SEQUENCE [LARGE SCALE GENOMIC DNA]</scope>
    <source>
        <strain evidence="7">Ca-68</strain>
    </source>
</reference>
<keyword evidence="7" id="KW-1185">Reference proteome</keyword>
<evidence type="ECO:0000256" key="5">
    <source>
        <dbReference type="PIRSR" id="PIRSR016020-1"/>
    </source>
</evidence>
<dbReference type="GO" id="GO:0005737">
    <property type="term" value="C:cytoplasm"/>
    <property type="evidence" value="ECO:0007669"/>
    <property type="project" value="TreeGrafter"/>
</dbReference>
<dbReference type="Pfam" id="PF01263">
    <property type="entry name" value="Aldose_epim"/>
    <property type="match status" value="1"/>
</dbReference>
<feature type="active site" evidence="5">
    <location>
        <position position="171"/>
    </location>
</feature>
<comment type="catalytic activity">
    <reaction evidence="1">
        <text>alpha-D-glucose 6-phosphate = beta-D-glucose 6-phosphate</text>
        <dbReference type="Rhea" id="RHEA:16249"/>
        <dbReference type="ChEBI" id="CHEBI:58225"/>
        <dbReference type="ChEBI" id="CHEBI:58247"/>
        <dbReference type="EC" id="5.1.3.15"/>
    </reaction>
</comment>
<dbReference type="InterPro" id="IPR025532">
    <property type="entry name" value="G6P_1-epimerase"/>
</dbReference>
<evidence type="ECO:0000256" key="3">
    <source>
        <dbReference type="ARBA" id="ARBA00023235"/>
    </source>
</evidence>